<dbReference type="STRING" id="708197.A0A161VZ72"/>
<dbReference type="Proteomes" id="UP000076552">
    <property type="component" value="Unassembled WGS sequence"/>
</dbReference>
<feature type="compositionally biased region" description="Low complexity" evidence="1">
    <location>
        <begin position="232"/>
        <end position="245"/>
    </location>
</feature>
<keyword evidence="2" id="KW-1133">Transmembrane helix</keyword>
<accession>A0A161VZ72</accession>
<dbReference type="EMBL" id="LFIV01000291">
    <property type="protein sequence ID" value="KZL64133.1"/>
    <property type="molecule type" value="Genomic_DNA"/>
</dbReference>
<gene>
    <name evidence="4" type="ORF">CT0861_00515</name>
</gene>
<evidence type="ECO:0000313" key="5">
    <source>
        <dbReference type="Proteomes" id="UP000076552"/>
    </source>
</evidence>
<comment type="caution">
    <text evidence="4">The sequence shown here is derived from an EMBL/GenBank/DDBJ whole genome shotgun (WGS) entry which is preliminary data.</text>
</comment>
<feature type="signal peptide" evidence="3">
    <location>
        <begin position="1"/>
        <end position="28"/>
    </location>
</feature>
<keyword evidence="3" id="KW-0732">Signal</keyword>
<feature type="chain" id="PRO_5007828189" evidence="3">
    <location>
        <begin position="29"/>
        <end position="302"/>
    </location>
</feature>
<feature type="region of interest" description="Disordered" evidence="1">
    <location>
        <begin position="282"/>
        <end position="302"/>
    </location>
</feature>
<keyword evidence="2" id="KW-0812">Transmembrane</keyword>
<organism evidence="4 5">
    <name type="scientific">Colletotrichum tofieldiae</name>
    <dbReference type="NCBI Taxonomy" id="708197"/>
    <lineage>
        <taxon>Eukaryota</taxon>
        <taxon>Fungi</taxon>
        <taxon>Dikarya</taxon>
        <taxon>Ascomycota</taxon>
        <taxon>Pezizomycotina</taxon>
        <taxon>Sordariomycetes</taxon>
        <taxon>Hypocreomycetidae</taxon>
        <taxon>Glomerellales</taxon>
        <taxon>Glomerellaceae</taxon>
        <taxon>Colletotrichum</taxon>
        <taxon>Colletotrichum spaethianum species complex</taxon>
    </lineage>
</organism>
<feature type="region of interest" description="Disordered" evidence="1">
    <location>
        <begin position="216"/>
        <end position="269"/>
    </location>
</feature>
<dbReference type="AlphaFoldDB" id="A0A161VZ72"/>
<sequence>MASGFGERRLGLQALFIMISISIQAIVAQECNHSGGWSLRTEGKCPKDAAVDCGKGTQHRCCPNGLTCGGIEYSYTGAYCCPVGMDGALCVERINKQPKCPDPTWNLWGVPQRPDTGEWCCMAGYNGTYTSLNGDFVYQCTPNTTKDVALGVLWAELAPSASCTLPPIPIPDESTNSMSGGAIAGAVIGGVFGAFLLAAGLYFLWRRRKRTGASAEAVSTTAAGAYEDDKSQTPQMSQPSHPSQPEFSHGPGETKNSVTKEPVAEMESPFVYELDARPLSLHELPSPCAESNPTEGDSKKLQ</sequence>
<evidence type="ECO:0000256" key="2">
    <source>
        <dbReference type="SAM" id="Phobius"/>
    </source>
</evidence>
<reference evidence="4 5" key="1">
    <citation type="submission" date="2015-06" db="EMBL/GenBank/DDBJ databases">
        <title>Survival trade-offs in plant roots during colonization by closely related pathogenic and mutualistic fungi.</title>
        <authorList>
            <person name="Hacquard S."/>
            <person name="Kracher B."/>
            <person name="Hiruma K."/>
            <person name="Weinman A."/>
            <person name="Muench P."/>
            <person name="Garrido Oter R."/>
            <person name="Ver Loren van Themaat E."/>
            <person name="Dallerey J.-F."/>
            <person name="Damm U."/>
            <person name="Henrissat B."/>
            <person name="Lespinet O."/>
            <person name="Thon M."/>
            <person name="Kemen E."/>
            <person name="McHardy A.C."/>
            <person name="Schulze-Lefert P."/>
            <person name="O'Connell R.J."/>
        </authorList>
    </citation>
    <scope>NUCLEOTIDE SEQUENCE [LARGE SCALE GENOMIC DNA]</scope>
    <source>
        <strain evidence="4 5">0861</strain>
    </source>
</reference>
<keyword evidence="2" id="KW-0472">Membrane</keyword>
<protein>
    <submittedName>
        <fullName evidence="4">Uncharacterized protein</fullName>
    </submittedName>
</protein>
<evidence type="ECO:0000256" key="1">
    <source>
        <dbReference type="SAM" id="MobiDB-lite"/>
    </source>
</evidence>
<keyword evidence="5" id="KW-1185">Reference proteome</keyword>
<proteinExistence type="predicted"/>
<feature type="transmembrane region" description="Helical" evidence="2">
    <location>
        <begin position="182"/>
        <end position="205"/>
    </location>
</feature>
<name>A0A161VZ72_9PEZI</name>
<dbReference type="CDD" id="cd12087">
    <property type="entry name" value="TM_EGFR-like"/>
    <property type="match status" value="1"/>
</dbReference>
<evidence type="ECO:0000256" key="3">
    <source>
        <dbReference type="SAM" id="SignalP"/>
    </source>
</evidence>
<evidence type="ECO:0000313" key="4">
    <source>
        <dbReference type="EMBL" id="KZL64133.1"/>
    </source>
</evidence>